<feature type="region of interest" description="Disordered" evidence="1">
    <location>
        <begin position="910"/>
        <end position="934"/>
    </location>
</feature>
<name>A0A086M5M1_TOXGO</name>
<gene>
    <name evidence="2" type="ORF">TGRUB_271770</name>
</gene>
<feature type="compositionally biased region" description="Basic residues" evidence="1">
    <location>
        <begin position="1051"/>
        <end position="1069"/>
    </location>
</feature>
<feature type="region of interest" description="Disordered" evidence="1">
    <location>
        <begin position="1040"/>
        <end position="1071"/>
    </location>
</feature>
<feature type="compositionally biased region" description="Low complexity" evidence="1">
    <location>
        <begin position="2022"/>
        <end position="2035"/>
    </location>
</feature>
<sequence>MTPGRRLESGGHGWTKGGTMKDAQSGPRSRERQVLQRATGGGGRMREDVGSYPLGMSARCARPARQLFSPSPSYSLHFLLLLLLIGPLSLFSNVTRDVSPRSPASSHSAASPASTPSKPPSPPCFSTLFNLWFGSSSLSYSSFRTFVSFSFHGPSQRLSLLPYLAPEPSTLGLSKAPHPSNVLALVFEFSVFPFLRFLFGFRSATVSSSAPLVFGDCVSLFRRMNERLRRRQPTQPSEANLAQALTDEYDEAGEQQPWLDAQLHLESDPYSYTDPDEDFDAEYYQEEYPYTEARLPAVPSQRPAELRRTPAEIATFFPGERPPPEPSTNSPEYPGIIPVMPHASHPAPQVQIHHDTPRSVGTSAPTQEIVEHPKSEPTETHNWGICLPTHHTVFSSFATKYHVNVADTSPEDLGAFRLAVCAYEYLHASVALWDIFVKGTASTSNPFFLSYSDFKALLRPNAPRPTSGQEPRENRLFLPAQDGAVVLPVVRHVLEKYEHLSSEGVQRMVYKLVKFLNKKAFFLLPSVIVRVADWMPVFDGMTLASEETKNRYKEFLSRYTYRAIDSTNPSSPLYAADSEFLKRHANNLIPTYADPATPREASWLHCMLQEASAPAQAWTPEPDFMNHFLLVKHAHEDIRMTTVWIKILSKHPPPKTSTPSNASPQAFPAVSPPGGQPQADRLQPEKEGGSLAQRGDSVLSKPTSVQASRAHQRDASGADSEAAKVEHESAAHTDKSGKQPHACPYRENLPQTPEEQRALFREFAETFKSLDDDKRQTRETVVFSAARLIRAIQAAQIGQAYGDTCDLTVALMHAGQGAGAANAMADYLDQVEETLKEISVAERELQRLSSEYKNLVADEERKQAEARKHKKQEASHPRQSETPSFGHEPSGHHPSSFMFISASAPASTSALSAPPSSSLSHHSSSSPSAASKSPVSFVHRYEQSSLDTSIDSWGDNSPFVSFAPSVPSSSAFSTSALPPSSFASVYSSSPSRALFPVASSRHYFTLSTFQPAASPGSSSWSVTPSGSSFPHSFLLVHADREASDSTSASKQPKRRASKKAKTKMRKMQNKQRTSLYNVVEKGADYLLYLQQADGVDLPTMHRIVACKNENSDQPLDPAFQEAIFQRIRERFRQGEERQKLESLKELRLSLVRSLQHVPLSRQTKADSEAVEKACENTATEISGQGFYSLSFADRQRLLRHRFTGSRRAPLSEDEADRLKLPLKIIPRLAHAIDKEEADGFTRLFRDIYRRLGTHIHALAEDRTVGEGKPHVDSKALTEIENSIRSLESEKTAALARHIVKEAEQSISLPPEMAAWLAYIGLRSQLADLLQKFLRLPQVKAQKKDSAHQSLSREVARVLTHACIGKAKVGRILAAMEQDPSVHEILRQQKGIELSLLLFKRHVARSARALDPLEAKKCKEQHPHLGMLSDAMRDERRRRSNEHVPRPCPATPQEDRVLVKMENQLAASVARHAFDKMPKAAIEMLLENLEVEHYQEAVDGLIRALSDRYAAHVARQGEQIDLGRKKRKNQNDSRTFMAYKKLETWIRSRIPDSLQVAALRSLEPHIRHKAASFLLISRLLPLSRQWLSLDDRIFSAAGVTFLSVFRHQQAASSGSIYSTLVMRFPLFSPQRAWLLYGYGWYLLSAHVPEAEKQALKTEVAERIFSLKRALSLDEAKAREQPHSGKRKRRKSKNAETQVASRQAEDEKKALEELKGSEELFKILFATSAESLASTLPSYKCRRLFSFSTFFTFYQSRVHSLQQMLISGGQAESTKTGGQEQMSNIKQWMKEQKTVVKEAATLSRVFAAGLFVESFWPEVLNRALHEYPFDEKNRAEAAERLYHFLLAIYREEFSSKSGDVHGTAGAKLYRLALRYSTAPDQQNLVSAAVRVLKEAKLEINEMKDFFVGQHAFLDAVAHAINGQVTGARQLLNIRDKMLHDAAAGLLSSPGEATHALRAALDAAGLQLTAKSQRALARLPRYSTLHQWGDALRNTKLRLKGPSKVTAKSQRQKSKFVSPHPDPSSPSSSTETSSGGSENQVSDEHHVTVRTTEAVTLLMHALETHALEVDFVWILDKEPISRKKLKSSILFDGPEESSYQLADAEEIKVETEGKEEDQGQPVRVEGALLTFKPAGGEQADKDGILVMLRHSTAHTKSQPLPDVAGTCRLIRRAFTLFVRRFTFPQPRTTVSLSFLKLAPDVTPPTNIDEVVIYPEDLVRTRWTVQRVMGRDDEAADLKGLQLRELGGIKKTILLLSLQFHSRQ</sequence>
<feature type="region of interest" description="Disordered" evidence="1">
    <location>
        <begin position="1996"/>
        <end position="2044"/>
    </location>
</feature>
<accession>A0A086M5M1</accession>
<organism evidence="2 3">
    <name type="scientific">Toxoplasma gondii RUB</name>
    <dbReference type="NCBI Taxonomy" id="935652"/>
    <lineage>
        <taxon>Eukaryota</taxon>
        <taxon>Sar</taxon>
        <taxon>Alveolata</taxon>
        <taxon>Apicomplexa</taxon>
        <taxon>Conoidasida</taxon>
        <taxon>Coccidia</taxon>
        <taxon>Eucoccidiorida</taxon>
        <taxon>Eimeriorina</taxon>
        <taxon>Sarcocystidae</taxon>
        <taxon>Toxoplasma</taxon>
    </lineage>
</organism>
<comment type="caution">
    <text evidence="2">The sequence shown here is derived from an EMBL/GenBank/DDBJ whole genome shotgun (WGS) entry which is preliminary data.</text>
</comment>
<dbReference type="VEuPathDB" id="ToxoDB:TGRUB_271770"/>
<protein>
    <submittedName>
        <fullName evidence="2">Uncharacterized protein</fullName>
    </submittedName>
</protein>
<feature type="region of interest" description="Disordered" evidence="1">
    <location>
        <begin position="860"/>
        <end position="898"/>
    </location>
</feature>
<proteinExistence type="predicted"/>
<feature type="compositionally biased region" description="Basic and acidic residues" evidence="1">
    <location>
        <begin position="860"/>
        <end position="879"/>
    </location>
</feature>
<feature type="region of interest" description="Disordered" evidence="1">
    <location>
        <begin position="651"/>
        <end position="750"/>
    </location>
</feature>
<feature type="region of interest" description="Disordered" evidence="1">
    <location>
        <begin position="1"/>
        <end position="49"/>
    </location>
</feature>
<evidence type="ECO:0000256" key="1">
    <source>
        <dbReference type="SAM" id="MobiDB-lite"/>
    </source>
</evidence>
<dbReference type="OrthoDB" id="10349364at2759"/>
<dbReference type="EMBL" id="AFYV02000723">
    <property type="protein sequence ID" value="KFG64189.1"/>
    <property type="molecule type" value="Genomic_DNA"/>
</dbReference>
<reference evidence="2 3" key="1">
    <citation type="submission" date="2014-05" db="EMBL/GenBank/DDBJ databases">
        <authorList>
            <person name="Sibley D."/>
            <person name="Venepally P."/>
            <person name="Karamycheva S."/>
            <person name="Hadjithomas M."/>
            <person name="Khan A."/>
            <person name="Brunk B."/>
            <person name="Roos D."/>
            <person name="Caler E."/>
            <person name="Lorenzi H."/>
        </authorList>
    </citation>
    <scope>NUCLEOTIDE SEQUENCE [LARGE SCALE GENOMIC DNA]</scope>
    <source>
        <strain evidence="2 3">RUB</strain>
    </source>
</reference>
<feature type="compositionally biased region" description="Polar residues" evidence="1">
    <location>
        <begin position="700"/>
        <end position="709"/>
    </location>
</feature>
<evidence type="ECO:0000313" key="3">
    <source>
        <dbReference type="Proteomes" id="UP000028834"/>
    </source>
</evidence>
<feature type="region of interest" description="Disordered" evidence="1">
    <location>
        <begin position="1673"/>
        <end position="1706"/>
    </location>
</feature>
<evidence type="ECO:0000313" key="2">
    <source>
        <dbReference type="EMBL" id="KFG64189.1"/>
    </source>
</evidence>
<dbReference type="Proteomes" id="UP000028834">
    <property type="component" value="Unassembled WGS sequence"/>
</dbReference>
<feature type="compositionally biased region" description="Basic and acidic residues" evidence="1">
    <location>
        <begin position="711"/>
        <end position="737"/>
    </location>
</feature>